<evidence type="ECO:0000313" key="11">
    <source>
        <dbReference type="Proteomes" id="UP000694392"/>
    </source>
</evidence>
<dbReference type="GeneTree" id="ENSGT00940000163076"/>
<dbReference type="InterPro" id="IPR007110">
    <property type="entry name" value="Ig-like_dom"/>
</dbReference>
<dbReference type="InterPro" id="IPR036179">
    <property type="entry name" value="Ig-like_dom_sf"/>
</dbReference>
<dbReference type="Gene3D" id="2.60.40.10">
    <property type="entry name" value="Immunoglobulins"/>
    <property type="match status" value="6"/>
</dbReference>
<evidence type="ECO:0000256" key="5">
    <source>
        <dbReference type="ARBA" id="ARBA00023136"/>
    </source>
</evidence>
<feature type="domain" description="Ig-like" evidence="9">
    <location>
        <begin position="515"/>
        <end position="618"/>
    </location>
</feature>
<feature type="domain" description="Ig-like" evidence="9">
    <location>
        <begin position="198"/>
        <end position="285"/>
    </location>
</feature>
<dbReference type="Proteomes" id="UP000694392">
    <property type="component" value="Unplaced"/>
</dbReference>
<keyword evidence="6" id="KW-1015">Disulfide bond</keyword>
<dbReference type="SMART" id="SM00409">
    <property type="entry name" value="IG"/>
    <property type="match status" value="2"/>
</dbReference>
<feature type="transmembrane region" description="Helical" evidence="8">
    <location>
        <begin position="640"/>
        <end position="665"/>
    </location>
</feature>
<dbReference type="FunFam" id="2.60.40.10:FF:000283">
    <property type="entry name" value="Immunoglobulin kappa constant"/>
    <property type="match status" value="1"/>
</dbReference>
<dbReference type="InterPro" id="IPR003597">
    <property type="entry name" value="Ig_C1-set"/>
</dbReference>
<dbReference type="PROSITE" id="PS00290">
    <property type="entry name" value="IG_MHC"/>
    <property type="match status" value="5"/>
</dbReference>
<dbReference type="PROSITE" id="PS50835">
    <property type="entry name" value="IG_LIKE"/>
    <property type="match status" value="6"/>
</dbReference>
<dbReference type="FunFam" id="2.60.40.10:FF:000998">
    <property type="entry name" value="Immunoglobulin heavy constant epsilon"/>
    <property type="match status" value="2"/>
</dbReference>
<dbReference type="GO" id="GO:0042113">
    <property type="term" value="P:B cell activation"/>
    <property type="evidence" value="ECO:0007669"/>
    <property type="project" value="UniProtKB-ARBA"/>
</dbReference>
<name>A0A8D0G0I5_SPHPU</name>
<dbReference type="InterPro" id="IPR003006">
    <property type="entry name" value="Ig/MHC_CS"/>
</dbReference>
<dbReference type="PANTHER" id="PTHR23411">
    <property type="entry name" value="TAPASIN"/>
    <property type="match status" value="1"/>
</dbReference>
<dbReference type="Pfam" id="PF07654">
    <property type="entry name" value="C1-set"/>
    <property type="match status" value="6"/>
</dbReference>
<keyword evidence="4" id="KW-0964">Secreted</keyword>
<feature type="domain" description="Ig-like" evidence="9">
    <location>
        <begin position="407"/>
        <end position="506"/>
    </location>
</feature>
<dbReference type="InterPro" id="IPR003599">
    <property type="entry name" value="Ig_sub"/>
</dbReference>
<organism evidence="10 11">
    <name type="scientific">Sphenodon punctatus</name>
    <name type="common">Tuatara</name>
    <name type="synonym">Hatteria punctata</name>
    <dbReference type="NCBI Taxonomy" id="8508"/>
    <lineage>
        <taxon>Eukaryota</taxon>
        <taxon>Metazoa</taxon>
        <taxon>Chordata</taxon>
        <taxon>Craniata</taxon>
        <taxon>Vertebrata</taxon>
        <taxon>Euteleostomi</taxon>
        <taxon>Lepidosauria</taxon>
        <taxon>Sphenodontia</taxon>
        <taxon>Sphenodontidae</taxon>
        <taxon>Sphenodon</taxon>
    </lineage>
</organism>
<dbReference type="GO" id="GO:0005886">
    <property type="term" value="C:plasma membrane"/>
    <property type="evidence" value="ECO:0007669"/>
    <property type="project" value="UniProtKB-SubCell"/>
</dbReference>
<evidence type="ECO:0000256" key="8">
    <source>
        <dbReference type="SAM" id="Phobius"/>
    </source>
</evidence>
<dbReference type="InterPro" id="IPR013783">
    <property type="entry name" value="Ig-like_fold"/>
</dbReference>
<protein>
    <recommendedName>
        <fullName evidence="9">Ig-like domain-containing protein</fullName>
    </recommendedName>
</protein>
<dbReference type="SUPFAM" id="SSF48726">
    <property type="entry name" value="Immunoglobulin"/>
    <property type="match status" value="6"/>
</dbReference>
<reference evidence="10" key="1">
    <citation type="submission" date="2025-08" db="UniProtKB">
        <authorList>
            <consortium name="Ensembl"/>
        </authorList>
    </citation>
    <scope>IDENTIFICATION</scope>
</reference>
<reference evidence="10" key="2">
    <citation type="submission" date="2025-09" db="UniProtKB">
        <authorList>
            <consortium name="Ensembl"/>
        </authorList>
    </citation>
    <scope>IDENTIFICATION</scope>
</reference>
<dbReference type="GO" id="GO:0005576">
    <property type="term" value="C:extracellular region"/>
    <property type="evidence" value="ECO:0007669"/>
    <property type="project" value="UniProtKB-SubCell"/>
</dbReference>
<comment type="subcellular location">
    <subcellularLocation>
        <location evidence="1">Cell membrane</location>
    </subcellularLocation>
    <subcellularLocation>
        <location evidence="2">Secreted</location>
    </subcellularLocation>
</comment>
<dbReference type="SMART" id="SM00407">
    <property type="entry name" value="IGc1"/>
    <property type="match status" value="6"/>
</dbReference>
<keyword evidence="3" id="KW-1003">Cell membrane</keyword>
<accession>A0A8D0G0I5</accession>
<evidence type="ECO:0000256" key="2">
    <source>
        <dbReference type="ARBA" id="ARBA00004613"/>
    </source>
</evidence>
<dbReference type="GO" id="GO:1903131">
    <property type="term" value="P:mononuclear cell differentiation"/>
    <property type="evidence" value="ECO:0007669"/>
    <property type="project" value="UniProtKB-ARBA"/>
</dbReference>
<dbReference type="FunFam" id="2.60.40.10:FF:001690">
    <property type="entry name" value="Immunoglobulin heavy constant epsilon"/>
    <property type="match status" value="1"/>
</dbReference>
<dbReference type="AlphaFoldDB" id="A0A8D0G0I5"/>
<keyword evidence="8" id="KW-0812">Transmembrane</keyword>
<dbReference type="FunFam" id="2.60.40.10:FF:000463">
    <property type="entry name" value="Immunoglobulin heavy constant gamma 1"/>
    <property type="match status" value="1"/>
</dbReference>
<dbReference type="InterPro" id="IPR050380">
    <property type="entry name" value="Immune_Resp_Modulators"/>
</dbReference>
<keyword evidence="7" id="KW-0393">Immunoglobulin domain</keyword>
<evidence type="ECO:0000256" key="6">
    <source>
        <dbReference type="ARBA" id="ARBA00023157"/>
    </source>
</evidence>
<feature type="domain" description="Ig-like" evidence="9">
    <location>
        <begin position="1"/>
        <end position="72"/>
    </location>
</feature>
<evidence type="ECO:0000313" key="10">
    <source>
        <dbReference type="Ensembl" id="ENSSPUP00000000766.1"/>
    </source>
</evidence>
<evidence type="ECO:0000256" key="7">
    <source>
        <dbReference type="ARBA" id="ARBA00023319"/>
    </source>
</evidence>
<evidence type="ECO:0000256" key="4">
    <source>
        <dbReference type="ARBA" id="ARBA00022525"/>
    </source>
</evidence>
<evidence type="ECO:0000256" key="1">
    <source>
        <dbReference type="ARBA" id="ARBA00004236"/>
    </source>
</evidence>
<evidence type="ECO:0000259" key="9">
    <source>
        <dbReference type="PROSITE" id="PS50835"/>
    </source>
</evidence>
<keyword evidence="5 8" id="KW-0472">Membrane</keyword>
<feature type="domain" description="Ig-like" evidence="9">
    <location>
        <begin position="298"/>
        <end position="393"/>
    </location>
</feature>
<feature type="domain" description="Ig-like" evidence="9">
    <location>
        <begin position="81"/>
        <end position="178"/>
    </location>
</feature>
<sequence>MVHGYFPEPVTVQWESGTITRGIRTFPSVHHSSSGLYTTTSQLTVPSEGRKSQYHCNVQHRHTSFTHTGVVTPCITKPVPPEVRVLHSCNPRPGETTVELMCLISGFFPVPVVVEWLVNDKPSHITATTATPWKDQTGNTFSTSSKASISMENWMDGKTYTCKVTHRASESTVKGTVQKCESISSCGIRVYLTPPSPGDLYISRNSKLTCLVVDLPSNIGLQITWTRETGGTLTPDPTEIKDAFNGTYTALSSLPIFPRDWESDTSFICKVEHTDLPSPITKAISRKQASNPSELQAPEVQLLLHSSCSSKAEESSINLLCLISGFYPSSVTFEWLVDGQTNLVTSITASPWKDANGHTFSTTSKVNITQEEWMMGKTYTCRVTHLGTRDKIQDQAQKCTDNKCKLPTSIHVFLTPPSPHDLYESRVPKITCLVVNLPNDTGLNITWWQKGKALNPEVQVKRIEYNGTTTATSTLDISTYDWESGESYTCHVEHVDLPSPITETISKKRGHKSTPSIYVYHPGQEEIVGPGDSLSLTCLVRGFHPDDISILWKKNNDTVTEDAQVTTTLTVKGKGKNANYFVYSLLTITKVEWDNRDSFTCRAIHGALDMKFIQRTIEKPPEMIVVDDICSDNEDTELEGLWATISVFITLFLLSVCYSATITLFKVKWLFSTVVELKRPGSPKYKNVIQRVI</sequence>
<proteinExistence type="predicted"/>
<keyword evidence="11" id="KW-1185">Reference proteome</keyword>
<dbReference type="Ensembl" id="ENSSPUT00000000807.1">
    <property type="protein sequence ID" value="ENSSPUP00000000766.1"/>
    <property type="gene ID" value="ENSSPUG00000000627.1"/>
</dbReference>
<evidence type="ECO:0000256" key="3">
    <source>
        <dbReference type="ARBA" id="ARBA00022475"/>
    </source>
</evidence>
<keyword evidence="8" id="KW-1133">Transmembrane helix</keyword>